<dbReference type="VEuPathDB" id="FungiDB:DD237_002136"/>
<dbReference type="EMBL" id="QLLG01000163">
    <property type="protein sequence ID" value="RMX67554.1"/>
    <property type="molecule type" value="Genomic_DNA"/>
</dbReference>
<feature type="compositionally biased region" description="Basic residues" evidence="1">
    <location>
        <begin position="15"/>
        <end position="27"/>
    </location>
</feature>
<feature type="region of interest" description="Disordered" evidence="1">
    <location>
        <begin position="585"/>
        <end position="682"/>
    </location>
</feature>
<gene>
    <name evidence="2" type="ORF">DD238_001566</name>
</gene>
<dbReference type="AlphaFoldDB" id="A0A3M6VLB1"/>
<evidence type="ECO:0000313" key="3">
    <source>
        <dbReference type="Proteomes" id="UP000282087"/>
    </source>
</evidence>
<feature type="compositionally biased region" description="Low complexity" evidence="1">
    <location>
        <begin position="761"/>
        <end position="773"/>
    </location>
</feature>
<name>A0A3M6VLB1_9STRA</name>
<organism evidence="2 3">
    <name type="scientific">Peronospora effusa</name>
    <dbReference type="NCBI Taxonomy" id="542832"/>
    <lineage>
        <taxon>Eukaryota</taxon>
        <taxon>Sar</taxon>
        <taxon>Stramenopiles</taxon>
        <taxon>Oomycota</taxon>
        <taxon>Peronosporomycetes</taxon>
        <taxon>Peronosporales</taxon>
        <taxon>Peronosporaceae</taxon>
        <taxon>Peronospora</taxon>
    </lineage>
</organism>
<feature type="compositionally biased region" description="Basic and acidic residues" evidence="1">
    <location>
        <begin position="1"/>
        <end position="10"/>
    </location>
</feature>
<dbReference type="Proteomes" id="UP000282087">
    <property type="component" value="Unassembled WGS sequence"/>
</dbReference>
<feature type="region of interest" description="Disordered" evidence="1">
    <location>
        <begin position="755"/>
        <end position="781"/>
    </location>
</feature>
<feature type="compositionally biased region" description="Basic residues" evidence="1">
    <location>
        <begin position="36"/>
        <end position="51"/>
    </location>
</feature>
<feature type="region of interest" description="Disordered" evidence="1">
    <location>
        <begin position="175"/>
        <end position="209"/>
    </location>
</feature>
<feature type="compositionally biased region" description="Polar residues" evidence="1">
    <location>
        <begin position="585"/>
        <end position="596"/>
    </location>
</feature>
<evidence type="ECO:0000313" key="2">
    <source>
        <dbReference type="EMBL" id="RMX67554.1"/>
    </source>
</evidence>
<evidence type="ECO:0000256" key="1">
    <source>
        <dbReference type="SAM" id="MobiDB-lite"/>
    </source>
</evidence>
<feature type="compositionally biased region" description="Polar residues" evidence="1">
    <location>
        <begin position="608"/>
        <end position="633"/>
    </location>
</feature>
<feature type="region of interest" description="Disordered" evidence="1">
    <location>
        <begin position="226"/>
        <end position="271"/>
    </location>
</feature>
<feature type="compositionally biased region" description="Basic and acidic residues" evidence="1">
    <location>
        <begin position="52"/>
        <end position="62"/>
    </location>
</feature>
<sequence>MASSDSDQKKSGATRGRKLTPHSRVKKNVVIETKKIATKRRASPRKNLRKTMSKDSDHEKTLENNLSSSNIRVAVENEQEMKDNADEETYVQVEIAPAQDTQLRRNYLQRIYRQLQSTHPHQNDTLRRQVATNVEMQTCQKATTRSEYAALMDQEIHKLMQVELAQANVSVYTHEGASSDSLHNNNRQAHPPTVSSEIQSGYSPNQMSHSRSFEYAQALAKAQSQETNRLSAYSTPRQSASGDNSFQSLMTNQTPGYGHGLQQQQQQQSTPNRVVGMQSLPQIGNQFYSITSKMPLPSQNFLLQSNVGTMSGQDVPRAQQQLNSFQMQSQYKHQSGSTRLHQRVSTFQEFSAQIQHLDKSVLIELLWKQRSALAQWQRQAKQLELQLSVQQNPGSSIENDDFHSPYNSPNVSGSKFVCPNVSAEAEMQRGRERNNARNVMSQYSYTQQSNESSPACSQAAGNGMDWGENAQVYWDKVRSLKTTYSDQLRVAKRALANNSAPPNTLYSAKAKSVMNNICLVIDILGEQPTNMQPRKFDVLTSIEHFIQVTVVPIVRKVRSSLTTSAPQTEVTSASFPAVATSVATYASKNSPSQSGAQDLAGQRAESHNAGSGWSSNKISEQSSRESYTQSADVKSSPGRIIEDCTDMPTRMEELPPSVENSPTNDSRYTSSQYASVRPESNDAAVMQSDTSADQASEFEANMMPNEPFTPTSEFRLPTVSEMRPPSSPNGIMKDSKVLQSNVDVLNDFTDFSELDFDEDSSNFSKENNSSNISMKRGIEDV</sequence>
<comment type="caution">
    <text evidence="2">The sequence shown here is derived from an EMBL/GenBank/DDBJ whole genome shotgun (WGS) entry which is preliminary data.</text>
</comment>
<feature type="compositionally biased region" description="Polar residues" evidence="1">
    <location>
        <begin position="226"/>
        <end position="255"/>
    </location>
</feature>
<protein>
    <submittedName>
        <fullName evidence="2">Uncharacterized protein</fullName>
    </submittedName>
</protein>
<feature type="region of interest" description="Disordered" evidence="1">
    <location>
        <begin position="1"/>
        <end position="69"/>
    </location>
</feature>
<keyword evidence="3" id="KW-1185">Reference proteome</keyword>
<proteinExistence type="predicted"/>
<reference evidence="2 3" key="1">
    <citation type="submission" date="2018-06" db="EMBL/GenBank/DDBJ databases">
        <title>Comparative genomics of downy mildews reveals potential adaptations to biotrophy.</title>
        <authorList>
            <person name="Fletcher K."/>
            <person name="Klosterman S.J."/>
            <person name="Derevnina L."/>
            <person name="Martin F."/>
            <person name="Koike S."/>
            <person name="Reyes Chin-Wo S."/>
            <person name="Mou B."/>
            <person name="Michelmore R."/>
        </authorList>
    </citation>
    <scope>NUCLEOTIDE SEQUENCE [LARGE SCALE GENOMIC DNA]</scope>
    <source>
        <strain evidence="2 3">R14</strain>
    </source>
</reference>
<feature type="compositionally biased region" description="Polar residues" evidence="1">
    <location>
        <begin position="658"/>
        <end position="674"/>
    </location>
</feature>
<accession>A0A3M6VLB1</accession>